<dbReference type="RefSeq" id="WP_059023088.1">
    <property type="nucleotide sequence ID" value="NZ_LN609302.1"/>
</dbReference>
<evidence type="ECO:0000313" key="3">
    <source>
        <dbReference type="Proteomes" id="UP000068250"/>
    </source>
</evidence>
<name>A0A0U5F7K3_9PROT</name>
<dbReference type="EMBL" id="WOTE01000003">
    <property type="protein sequence ID" value="NHO39442.1"/>
    <property type="molecule type" value="Genomic_DNA"/>
</dbReference>
<dbReference type="EMBL" id="LN609302">
    <property type="protein sequence ID" value="CEF54582.1"/>
    <property type="molecule type" value="Genomic_DNA"/>
</dbReference>
<proteinExistence type="predicted"/>
<keyword evidence="4" id="KW-1185">Reference proteome</keyword>
<accession>A0A0U5F7K3</accession>
<dbReference type="OrthoDB" id="7226352at2"/>
<dbReference type="STRING" id="431306.AGA_859"/>
<organism evidence="1 3">
    <name type="scientific">Acetobacter ghanensis</name>
    <dbReference type="NCBI Taxonomy" id="431306"/>
    <lineage>
        <taxon>Bacteria</taxon>
        <taxon>Pseudomonadati</taxon>
        <taxon>Pseudomonadota</taxon>
        <taxon>Alphaproteobacteria</taxon>
        <taxon>Acetobacterales</taxon>
        <taxon>Acetobacteraceae</taxon>
        <taxon>Acetobacter</taxon>
    </lineage>
</organism>
<dbReference type="AlphaFoldDB" id="A0A0U5F7K3"/>
<evidence type="ECO:0000313" key="4">
    <source>
        <dbReference type="Proteomes" id="UP000657200"/>
    </source>
</evidence>
<reference evidence="1" key="1">
    <citation type="submission" date="2014-09" db="EMBL/GenBank/DDBJ databases">
        <authorList>
            <person name="Magalhaes I.L.F."/>
            <person name="Oliveira U."/>
            <person name="Santos F.R."/>
            <person name="Vidigal T.H.D.A."/>
            <person name="Brescovit A.D."/>
            <person name="Santos A.J."/>
        </authorList>
    </citation>
    <scope>NUCLEOTIDE SEQUENCE</scope>
    <source>
        <strain evidence="1">LMG 23848T</strain>
    </source>
</reference>
<dbReference type="PATRIC" id="fig|431306.5.peg.844"/>
<dbReference type="Proteomes" id="UP000068250">
    <property type="component" value="Chromosome I"/>
</dbReference>
<protein>
    <submittedName>
        <fullName evidence="1">Uncharacterized protein</fullName>
    </submittedName>
</protein>
<reference evidence="3" key="2">
    <citation type="submission" date="2014-09" db="EMBL/GenBank/DDBJ databases">
        <authorList>
            <person name="Illeghems K.G."/>
        </authorList>
    </citation>
    <scope>NUCLEOTIDE SEQUENCE [LARGE SCALE GENOMIC DNA]</scope>
    <source>
        <strain evidence="3">LMG 23848T</strain>
    </source>
</reference>
<dbReference type="Proteomes" id="UP000657200">
    <property type="component" value="Unassembled WGS sequence"/>
</dbReference>
<evidence type="ECO:0000313" key="1">
    <source>
        <dbReference type="EMBL" id="CEF54582.1"/>
    </source>
</evidence>
<sequence>MSEAKFTPGPWHLEAGFESSPGDFEEYWQVHDGQDAIVCSSSFCTAENKEANARLIAAAPELYEALNGLLRTLAESGIELDSLSSPTPLINLLNTEEEYAVLEQSRAALAKARGEAP</sequence>
<reference evidence="2 4" key="3">
    <citation type="journal article" date="2020" name="Int. J. Syst. Evol. Microbiol.">
        <title>Novel acetic acid bacteria from cider fermentations: Acetobacter conturbans sp. nov. and Acetobacter fallax sp. nov.</title>
        <authorList>
            <person name="Sombolestani A.S."/>
            <person name="Cleenwerck I."/>
            <person name="Cnockaert M."/>
            <person name="Borremans W."/>
            <person name="Wieme A.D."/>
            <person name="De Vuyst L."/>
            <person name="Vandamme P."/>
        </authorList>
    </citation>
    <scope>NUCLEOTIDE SEQUENCE [LARGE SCALE GENOMIC DNA]</scope>
    <source>
        <strain evidence="2 4">LMG 23848</strain>
    </source>
</reference>
<evidence type="ECO:0000313" key="2">
    <source>
        <dbReference type="EMBL" id="NHO39442.1"/>
    </source>
</evidence>
<gene>
    <name evidence="1" type="ORF">AGA_859</name>
    <name evidence="2" type="ORF">GOB80_07030</name>
</gene>